<dbReference type="Gene3D" id="3.40.30.10">
    <property type="entry name" value="Glutaredoxin"/>
    <property type="match status" value="1"/>
</dbReference>
<dbReference type="SUPFAM" id="SSF52833">
    <property type="entry name" value="Thioredoxin-like"/>
    <property type="match status" value="1"/>
</dbReference>
<protein>
    <recommendedName>
        <fullName evidence="3">Thioredoxin</fullName>
    </recommendedName>
</protein>
<proteinExistence type="predicted"/>
<gene>
    <name evidence="1" type="ORF">N4261_12430</name>
</gene>
<name>A0ABY6B5J3_9BURK</name>
<dbReference type="Proteomes" id="UP001064933">
    <property type="component" value="Chromosome"/>
</dbReference>
<sequence length="123" mass="13641">MLVLIGAAAWCSKCQRLRPAFEQLSGQLPGHVLPLWLDLEDHAEFLDGFIAPDLPLLLRWRQGTCVQAAVVIEIAPEAVPSEQVKLQPLVLDGSRLLDPHQGEWIELPPLWKEFVSESWAAGG</sequence>
<accession>A0ABY6B5J3</accession>
<evidence type="ECO:0000313" key="1">
    <source>
        <dbReference type="EMBL" id="UXH80628.1"/>
    </source>
</evidence>
<evidence type="ECO:0000313" key="2">
    <source>
        <dbReference type="Proteomes" id="UP001064933"/>
    </source>
</evidence>
<keyword evidence="2" id="KW-1185">Reference proteome</keyword>
<dbReference type="InterPro" id="IPR036249">
    <property type="entry name" value="Thioredoxin-like_sf"/>
</dbReference>
<dbReference type="RefSeq" id="WP_261760446.1">
    <property type="nucleotide sequence ID" value="NZ_CP104562.2"/>
</dbReference>
<dbReference type="EMBL" id="CP104562">
    <property type="protein sequence ID" value="UXH80628.1"/>
    <property type="molecule type" value="Genomic_DNA"/>
</dbReference>
<evidence type="ECO:0008006" key="3">
    <source>
        <dbReference type="Google" id="ProtNLM"/>
    </source>
</evidence>
<organism evidence="1 2">
    <name type="scientific">Roseateles amylovorans</name>
    <dbReference type="NCBI Taxonomy" id="2978473"/>
    <lineage>
        <taxon>Bacteria</taxon>
        <taxon>Pseudomonadati</taxon>
        <taxon>Pseudomonadota</taxon>
        <taxon>Betaproteobacteria</taxon>
        <taxon>Burkholderiales</taxon>
        <taxon>Sphaerotilaceae</taxon>
        <taxon>Roseateles</taxon>
    </lineage>
</organism>
<reference evidence="1" key="1">
    <citation type="submission" date="2022-10" db="EMBL/GenBank/DDBJ databases">
        <title>Characterization and whole genome sequencing of a new Roseateles species, isolated from fresh water.</title>
        <authorList>
            <person name="Guliayeva D.Y."/>
            <person name="Akhremchuk A.E."/>
            <person name="Sikolenko M.A."/>
            <person name="Valentovich L.N."/>
            <person name="Sidarenka A.V."/>
        </authorList>
    </citation>
    <scope>NUCLEOTIDE SEQUENCE</scope>
    <source>
        <strain evidence="1">BIM B-1768</strain>
    </source>
</reference>